<evidence type="ECO:0000313" key="1">
    <source>
        <dbReference type="EMBL" id="CUV53679.1"/>
    </source>
</evidence>
<organism evidence="1">
    <name type="scientific">Ralstonia solanacearum</name>
    <name type="common">Pseudomonas solanacearum</name>
    <dbReference type="NCBI Taxonomy" id="305"/>
    <lineage>
        <taxon>Bacteria</taxon>
        <taxon>Pseudomonadati</taxon>
        <taxon>Pseudomonadota</taxon>
        <taxon>Betaproteobacteria</taxon>
        <taxon>Burkholderiales</taxon>
        <taxon>Burkholderiaceae</taxon>
        <taxon>Ralstonia</taxon>
        <taxon>Ralstonia solanacearum species complex</taxon>
    </lineage>
</organism>
<name>A0A0S4WQ15_RALSL</name>
<dbReference type="EMBL" id="LN899820">
    <property type="protein sequence ID" value="CUV53679.1"/>
    <property type="molecule type" value="Genomic_DNA"/>
</dbReference>
<reference evidence="1" key="1">
    <citation type="submission" date="2015-10" db="EMBL/GenBank/DDBJ databases">
        <authorList>
            <person name="Gilbert D.G."/>
        </authorList>
    </citation>
    <scope>NUCLEOTIDE SEQUENCE</scope>
    <source>
        <strain evidence="1">Phyl III-seqv23</strain>
    </source>
</reference>
<gene>
    <name evidence="1" type="ORF">RUN215_v1_180002</name>
</gene>
<protein>
    <submittedName>
        <fullName evidence="1">Uncharacterized protein</fullName>
    </submittedName>
</protein>
<dbReference type="AlphaFoldDB" id="A0A0S4WQ15"/>
<proteinExistence type="predicted"/>
<sequence length="125" mass="14659">MEIKEDIIEVWLHVPNWWIDMADIDPNKESEEIAYRTSDIPIMAIHSQRGLERFKSEGNSIPGTAVILAKMQMEDMMEYANYFYSSSRNHVTCKWEPIVKFDIEDGKFKLPSSAENAINSRRKFR</sequence>
<accession>A0A0S4WQ15</accession>